<dbReference type="AlphaFoldDB" id="A0A150QIC3"/>
<protein>
    <recommendedName>
        <fullName evidence="3">FAD/NAD(P)-binding domain-containing protein</fullName>
    </recommendedName>
</protein>
<dbReference type="EMBL" id="JEMA01000649">
    <property type="protein sequence ID" value="KYF67466.1"/>
    <property type="molecule type" value="Genomic_DNA"/>
</dbReference>
<dbReference type="Pfam" id="PF07992">
    <property type="entry name" value="Pyr_redox_2"/>
    <property type="match status" value="1"/>
</dbReference>
<dbReference type="InterPro" id="IPR023753">
    <property type="entry name" value="FAD/NAD-binding_dom"/>
</dbReference>
<dbReference type="InterPro" id="IPR050097">
    <property type="entry name" value="Ferredoxin-NADP_redctase_2"/>
</dbReference>
<evidence type="ECO:0000259" key="3">
    <source>
        <dbReference type="Pfam" id="PF07992"/>
    </source>
</evidence>
<gene>
    <name evidence="4" type="ORF">BE15_18835</name>
</gene>
<dbReference type="SUPFAM" id="SSF51905">
    <property type="entry name" value="FAD/NAD(P)-binding domain"/>
    <property type="match status" value="1"/>
</dbReference>
<accession>A0A150QIC3</accession>
<sequence>MLRKLGREQLAPYQTVAYTEGRVSELVRRDNQFWARLEDGKEILSLAVLLAVGMVDEHPRIDGFERFWGKSVFSCPYCHAWEFRDKPLAVIESGPKGLGACRILRNWSSDVFLFTDGVTDLDPEALDRLEKAGGAVIIKKRVRRFVGDTTLSAVELEDGEQIPREAVLMFPKQHQMPLVQQLSLDLTDDGFVRVSEQRETSQRNIFAAGDLTSPSHLAIIAAAEGTIAAIQLVYRFTP</sequence>
<dbReference type="GO" id="GO:0016491">
    <property type="term" value="F:oxidoreductase activity"/>
    <property type="evidence" value="ECO:0007669"/>
    <property type="project" value="UniProtKB-KW"/>
</dbReference>
<dbReference type="Proteomes" id="UP000075260">
    <property type="component" value="Unassembled WGS sequence"/>
</dbReference>
<keyword evidence="1" id="KW-0285">Flavoprotein</keyword>
<evidence type="ECO:0000256" key="1">
    <source>
        <dbReference type="ARBA" id="ARBA00022630"/>
    </source>
</evidence>
<proteinExistence type="predicted"/>
<name>A0A150QIC3_SORCE</name>
<feature type="domain" description="FAD/NAD(P)-binding" evidence="3">
    <location>
        <begin position="32"/>
        <end position="225"/>
    </location>
</feature>
<evidence type="ECO:0000256" key="2">
    <source>
        <dbReference type="ARBA" id="ARBA00023002"/>
    </source>
</evidence>
<evidence type="ECO:0000313" key="4">
    <source>
        <dbReference type="EMBL" id="KYF67466.1"/>
    </source>
</evidence>
<reference evidence="4 5" key="1">
    <citation type="submission" date="2014-02" db="EMBL/GenBank/DDBJ databases">
        <title>The small core and large imbalanced accessory genome model reveals a collaborative survival strategy of Sorangium cellulosum strains in nature.</title>
        <authorList>
            <person name="Han K."/>
            <person name="Peng R."/>
            <person name="Blom J."/>
            <person name="Li Y.-Z."/>
        </authorList>
    </citation>
    <scope>NUCLEOTIDE SEQUENCE [LARGE SCALE GENOMIC DNA]</scope>
    <source>
        <strain evidence="4 5">So0008-312</strain>
    </source>
</reference>
<dbReference type="PRINTS" id="PR00469">
    <property type="entry name" value="PNDRDTASEII"/>
</dbReference>
<dbReference type="InterPro" id="IPR036188">
    <property type="entry name" value="FAD/NAD-bd_sf"/>
</dbReference>
<dbReference type="PANTHER" id="PTHR48105">
    <property type="entry name" value="THIOREDOXIN REDUCTASE 1-RELATED-RELATED"/>
    <property type="match status" value="1"/>
</dbReference>
<evidence type="ECO:0000313" key="5">
    <source>
        <dbReference type="Proteomes" id="UP000075260"/>
    </source>
</evidence>
<dbReference type="Gene3D" id="3.50.50.60">
    <property type="entry name" value="FAD/NAD(P)-binding domain"/>
    <property type="match status" value="2"/>
</dbReference>
<keyword evidence="2" id="KW-0560">Oxidoreductase</keyword>
<organism evidence="4 5">
    <name type="scientific">Sorangium cellulosum</name>
    <name type="common">Polyangium cellulosum</name>
    <dbReference type="NCBI Taxonomy" id="56"/>
    <lineage>
        <taxon>Bacteria</taxon>
        <taxon>Pseudomonadati</taxon>
        <taxon>Myxococcota</taxon>
        <taxon>Polyangia</taxon>
        <taxon>Polyangiales</taxon>
        <taxon>Polyangiaceae</taxon>
        <taxon>Sorangium</taxon>
    </lineage>
</organism>
<comment type="caution">
    <text evidence="4">The sequence shown here is derived from an EMBL/GenBank/DDBJ whole genome shotgun (WGS) entry which is preliminary data.</text>
</comment>